<dbReference type="GO" id="GO:0009506">
    <property type="term" value="C:plasmodesma"/>
    <property type="evidence" value="ECO:0007669"/>
    <property type="project" value="TreeGrafter"/>
</dbReference>
<evidence type="ECO:0000256" key="13">
    <source>
        <dbReference type="ARBA" id="ARBA00023170"/>
    </source>
</evidence>
<dbReference type="Pfam" id="PF14244">
    <property type="entry name" value="Retrotran_gag_3"/>
    <property type="match status" value="1"/>
</dbReference>
<comment type="similarity">
    <text evidence="2">Belongs to the jacalin lectin family.</text>
</comment>
<dbReference type="InterPro" id="IPR000719">
    <property type="entry name" value="Prot_kinase_dom"/>
</dbReference>
<dbReference type="GO" id="GO:0030246">
    <property type="term" value="F:carbohydrate binding"/>
    <property type="evidence" value="ECO:0007669"/>
    <property type="project" value="UniProtKB-KW"/>
</dbReference>
<keyword evidence="10" id="KW-0067">ATP-binding</keyword>
<dbReference type="InterPro" id="IPR036404">
    <property type="entry name" value="Jacalin-like_lectin_dom_sf"/>
</dbReference>
<protein>
    <submittedName>
        <fullName evidence="17">Putative jacalin-like lectin domain-containing protein</fullName>
    </submittedName>
</protein>
<dbReference type="GO" id="GO:0005886">
    <property type="term" value="C:plasma membrane"/>
    <property type="evidence" value="ECO:0007669"/>
    <property type="project" value="UniProtKB-SubCell"/>
</dbReference>
<dbReference type="EMBL" id="BKCJ010010154">
    <property type="protein sequence ID" value="GEU90297.1"/>
    <property type="molecule type" value="Genomic_DNA"/>
</dbReference>
<dbReference type="SUPFAM" id="SSF56112">
    <property type="entry name" value="Protein kinase-like (PK-like)"/>
    <property type="match status" value="1"/>
</dbReference>
<dbReference type="InterPro" id="IPR011009">
    <property type="entry name" value="Kinase-like_dom_sf"/>
</dbReference>
<comment type="caution">
    <text evidence="17">The sequence shown here is derived from an EMBL/GenBank/DDBJ whole genome shotgun (WGS) entry which is preliminary data.</text>
</comment>
<evidence type="ECO:0000313" key="17">
    <source>
        <dbReference type="EMBL" id="GEU90297.1"/>
    </source>
</evidence>
<evidence type="ECO:0000256" key="6">
    <source>
        <dbReference type="ARBA" id="ARBA00022692"/>
    </source>
</evidence>
<evidence type="ECO:0000256" key="12">
    <source>
        <dbReference type="ARBA" id="ARBA00023136"/>
    </source>
</evidence>
<dbReference type="Gene3D" id="1.10.510.10">
    <property type="entry name" value="Transferase(Phosphotransferase) domain 1"/>
    <property type="match status" value="2"/>
</dbReference>
<evidence type="ECO:0000256" key="5">
    <source>
        <dbReference type="ARBA" id="ARBA00022475"/>
    </source>
</evidence>
<comment type="subcellular location">
    <subcellularLocation>
        <location evidence="1">Cell membrane</location>
        <topology evidence="1">Single-pass type I membrane protein</topology>
    </subcellularLocation>
</comment>
<accession>A0A6L2NXG5</accession>
<evidence type="ECO:0000256" key="8">
    <source>
        <dbReference type="ARBA" id="ARBA00022734"/>
    </source>
</evidence>
<dbReference type="PROSITE" id="PS00108">
    <property type="entry name" value="PROTEIN_KINASE_ST"/>
    <property type="match status" value="1"/>
</dbReference>
<feature type="domain" description="Jacalin-type lectin" evidence="16">
    <location>
        <begin position="480"/>
        <end position="628"/>
    </location>
</feature>
<dbReference type="GO" id="GO:0004714">
    <property type="term" value="F:transmembrane receptor protein tyrosine kinase activity"/>
    <property type="evidence" value="ECO:0007669"/>
    <property type="project" value="InterPro"/>
</dbReference>
<dbReference type="PROSITE" id="PS50011">
    <property type="entry name" value="PROTEIN_KINASE_DOM"/>
    <property type="match status" value="1"/>
</dbReference>
<keyword evidence="11" id="KW-1133">Transmembrane helix</keyword>
<dbReference type="PANTHER" id="PTHR27003:SF326">
    <property type="entry name" value="PROTEIN KINASE DOMAIN-CONTAINING PROTEIN"/>
    <property type="match status" value="1"/>
</dbReference>
<dbReference type="Pfam" id="PF00069">
    <property type="entry name" value="Pkinase"/>
    <property type="match status" value="1"/>
</dbReference>
<gene>
    <name evidence="17" type="ORF">Tci_062275</name>
</gene>
<keyword evidence="8 17" id="KW-0430">Lectin</keyword>
<comment type="similarity">
    <text evidence="3">In the N-terminal section; belongs to the leguminous lectin family.</text>
</comment>
<dbReference type="PANTHER" id="PTHR27003">
    <property type="entry name" value="OS07G0166700 PROTEIN"/>
    <property type="match status" value="1"/>
</dbReference>
<dbReference type="Gene3D" id="2.100.10.30">
    <property type="entry name" value="Jacalin-like lectin domain"/>
    <property type="match status" value="2"/>
</dbReference>
<dbReference type="InterPro" id="IPR045272">
    <property type="entry name" value="ANXUR1/2-like"/>
</dbReference>
<keyword evidence="14" id="KW-0325">Glycoprotein</keyword>
<keyword evidence="9" id="KW-0547">Nucleotide-binding</keyword>
<dbReference type="GO" id="GO:0002229">
    <property type="term" value="P:defense response to oomycetes"/>
    <property type="evidence" value="ECO:0007669"/>
    <property type="project" value="UniProtKB-ARBA"/>
</dbReference>
<dbReference type="InterPro" id="IPR001229">
    <property type="entry name" value="Jacalin-like_lectin_dom"/>
</dbReference>
<evidence type="ECO:0000256" key="14">
    <source>
        <dbReference type="ARBA" id="ARBA00023180"/>
    </source>
</evidence>
<dbReference type="InterPro" id="IPR008271">
    <property type="entry name" value="Ser/Thr_kinase_AS"/>
</dbReference>
<dbReference type="Pfam" id="PF01419">
    <property type="entry name" value="Jacalin"/>
    <property type="match status" value="1"/>
</dbReference>
<keyword evidence="6" id="KW-0812">Transmembrane</keyword>
<dbReference type="AlphaFoldDB" id="A0A6L2NXG5"/>
<evidence type="ECO:0000256" key="3">
    <source>
        <dbReference type="ARBA" id="ARBA00008536"/>
    </source>
</evidence>
<dbReference type="PROSITE" id="PS51752">
    <property type="entry name" value="JACALIN_LECTIN"/>
    <property type="match status" value="1"/>
</dbReference>
<keyword evidence="5" id="KW-1003">Cell membrane</keyword>
<evidence type="ECO:0000259" key="16">
    <source>
        <dbReference type="PROSITE" id="PS51752"/>
    </source>
</evidence>
<dbReference type="FunFam" id="1.10.510.10:FF:000240">
    <property type="entry name" value="Lectin-domain containing receptor kinase A4.3"/>
    <property type="match status" value="1"/>
</dbReference>
<reference evidence="17" key="1">
    <citation type="journal article" date="2019" name="Sci. Rep.">
        <title>Draft genome of Tanacetum cinerariifolium, the natural source of mosquito coil.</title>
        <authorList>
            <person name="Yamashiro T."/>
            <person name="Shiraishi A."/>
            <person name="Satake H."/>
            <person name="Nakayama K."/>
        </authorList>
    </citation>
    <scope>NUCLEOTIDE SEQUENCE</scope>
</reference>
<keyword evidence="7" id="KW-0732">Signal</keyword>
<dbReference type="InterPro" id="IPR029472">
    <property type="entry name" value="Copia-like_N"/>
</dbReference>
<evidence type="ECO:0000256" key="11">
    <source>
        <dbReference type="ARBA" id="ARBA00022989"/>
    </source>
</evidence>
<evidence type="ECO:0000256" key="10">
    <source>
        <dbReference type="ARBA" id="ARBA00022840"/>
    </source>
</evidence>
<comment type="similarity">
    <text evidence="4">In the C-terminal section; belongs to the protein kinase superfamily. Ser/Thr protein kinase family.</text>
</comment>
<dbReference type="SUPFAM" id="SSF51101">
    <property type="entry name" value="Mannose-binding lectins"/>
    <property type="match status" value="2"/>
</dbReference>
<organism evidence="17">
    <name type="scientific">Tanacetum cinerariifolium</name>
    <name type="common">Dalmatian daisy</name>
    <name type="synonym">Chrysanthemum cinerariifolium</name>
    <dbReference type="NCBI Taxonomy" id="118510"/>
    <lineage>
        <taxon>Eukaryota</taxon>
        <taxon>Viridiplantae</taxon>
        <taxon>Streptophyta</taxon>
        <taxon>Embryophyta</taxon>
        <taxon>Tracheophyta</taxon>
        <taxon>Spermatophyta</taxon>
        <taxon>Magnoliopsida</taxon>
        <taxon>eudicotyledons</taxon>
        <taxon>Gunneridae</taxon>
        <taxon>Pentapetalae</taxon>
        <taxon>asterids</taxon>
        <taxon>campanulids</taxon>
        <taxon>Asterales</taxon>
        <taxon>Asteraceae</taxon>
        <taxon>Asteroideae</taxon>
        <taxon>Anthemideae</taxon>
        <taxon>Anthemidinae</taxon>
        <taxon>Tanacetum</taxon>
    </lineage>
</organism>
<evidence type="ECO:0000256" key="7">
    <source>
        <dbReference type="ARBA" id="ARBA00022729"/>
    </source>
</evidence>
<keyword evidence="13" id="KW-0675">Receptor</keyword>
<sequence>MIAEYEDQRRFLSRLVELGYKKGKMNKIIIPFLLEQMKPHSLKLFSDIAIQCLNDDRKQRPMMEIIVKELETALEYQTETNIRPQTVISYGTLYGRMETSQWSFQLKSNQKLRKITIYHDSWINSLIFTTENSYGSLQSSQQFGGLDNPHKGRMDEIIFDDAEEVMIIRGTQYDSVISSLEFFTNFRSHGIFGRFRVGLQRATLPSHQLWRIYHHSGYEGDEKLLVYKLEDNGSLDKYLTSTNLSWEQRLRICLGAARGLEYLHCGDGGHRIIHRDIKSSNILLDANWEAKISDFGLSKFGPTNQQFTFLVTTAAGTFGYVDPLYVKTGVLTKESDVYSFGVVLFEVLCGRPAMIAEYEDERRFLSRLVELGYKSGELNKIIIPCLIEQMKPRSLKVLSEIAFQCLNNDRKLRPTMGSVVKQLESALKYQLVTLAADEELIGISTTVGKNNAPSILLLQLSHCIIVHTIRDEIRTQNDEATRTHLWGSLKGGSPWLFQLERNQKLRKITVYYERYIQSLVFTAENSYGVLQSSQQYGGLGDPKKGKIYEVTLAADEELIGISTTVGKNNGIKSICSLCFLTNKKKYEPLGEHASNYYHYTKTWDVGLFAGFYGRSGSLSSVYGIYIPQSAPSILLLQLSHCIIVHTIRDEIRTQNDEALLSEILINSFDAGNPLYLQNNDYSDMPIVGFKLTGFENYKTWSTAMKIALKDKNKMGFINGTCVKPITSVVLAQQWERCNVIVFC</sequence>
<evidence type="ECO:0000259" key="15">
    <source>
        <dbReference type="PROSITE" id="PS50011"/>
    </source>
</evidence>
<evidence type="ECO:0000256" key="9">
    <source>
        <dbReference type="ARBA" id="ARBA00022741"/>
    </source>
</evidence>
<evidence type="ECO:0000256" key="4">
    <source>
        <dbReference type="ARBA" id="ARBA00010217"/>
    </source>
</evidence>
<name>A0A6L2NXG5_TANCI</name>
<proteinExistence type="inferred from homology"/>
<feature type="domain" description="Protein kinase" evidence="15">
    <location>
        <begin position="128"/>
        <end position="427"/>
    </location>
</feature>
<evidence type="ECO:0000256" key="1">
    <source>
        <dbReference type="ARBA" id="ARBA00004251"/>
    </source>
</evidence>
<evidence type="ECO:0000256" key="2">
    <source>
        <dbReference type="ARBA" id="ARBA00006568"/>
    </source>
</evidence>
<dbReference type="GO" id="GO:0005524">
    <property type="term" value="F:ATP binding"/>
    <property type="evidence" value="ECO:0007669"/>
    <property type="project" value="UniProtKB-KW"/>
</dbReference>
<keyword evidence="12" id="KW-0472">Membrane</keyword>
<dbReference type="SMART" id="SM00220">
    <property type="entry name" value="S_TKc"/>
    <property type="match status" value="1"/>
</dbReference>